<organism evidence="1 2">
    <name type="scientific">Auriscalpium vulgare</name>
    <dbReference type="NCBI Taxonomy" id="40419"/>
    <lineage>
        <taxon>Eukaryota</taxon>
        <taxon>Fungi</taxon>
        <taxon>Dikarya</taxon>
        <taxon>Basidiomycota</taxon>
        <taxon>Agaricomycotina</taxon>
        <taxon>Agaricomycetes</taxon>
        <taxon>Russulales</taxon>
        <taxon>Auriscalpiaceae</taxon>
        <taxon>Auriscalpium</taxon>
    </lineage>
</organism>
<name>A0ACB8S029_9AGAM</name>
<accession>A0ACB8S029</accession>
<evidence type="ECO:0000313" key="1">
    <source>
        <dbReference type="EMBL" id="KAI0049783.1"/>
    </source>
</evidence>
<comment type="caution">
    <text evidence="1">The sequence shown here is derived from an EMBL/GenBank/DDBJ whole genome shotgun (WGS) entry which is preliminary data.</text>
</comment>
<dbReference type="Proteomes" id="UP000814033">
    <property type="component" value="Unassembled WGS sequence"/>
</dbReference>
<dbReference type="EMBL" id="MU275869">
    <property type="protein sequence ID" value="KAI0049783.1"/>
    <property type="molecule type" value="Genomic_DNA"/>
</dbReference>
<proteinExistence type="predicted"/>
<keyword evidence="2" id="KW-1185">Reference proteome</keyword>
<evidence type="ECO:0000313" key="2">
    <source>
        <dbReference type="Proteomes" id="UP000814033"/>
    </source>
</evidence>
<protein>
    <submittedName>
        <fullName evidence="1">Uncharacterized protein</fullName>
    </submittedName>
</protein>
<reference evidence="1" key="2">
    <citation type="journal article" date="2022" name="New Phytol.">
        <title>Evolutionary transition to the ectomycorrhizal habit in the genomes of a hyperdiverse lineage of mushroom-forming fungi.</title>
        <authorList>
            <person name="Looney B."/>
            <person name="Miyauchi S."/>
            <person name="Morin E."/>
            <person name="Drula E."/>
            <person name="Courty P.E."/>
            <person name="Kohler A."/>
            <person name="Kuo A."/>
            <person name="LaButti K."/>
            <person name="Pangilinan J."/>
            <person name="Lipzen A."/>
            <person name="Riley R."/>
            <person name="Andreopoulos W."/>
            <person name="He G."/>
            <person name="Johnson J."/>
            <person name="Nolan M."/>
            <person name="Tritt A."/>
            <person name="Barry K.W."/>
            <person name="Grigoriev I.V."/>
            <person name="Nagy L.G."/>
            <person name="Hibbett D."/>
            <person name="Henrissat B."/>
            <person name="Matheny P.B."/>
            <person name="Labbe J."/>
            <person name="Martin F.M."/>
        </authorList>
    </citation>
    <scope>NUCLEOTIDE SEQUENCE</scope>
    <source>
        <strain evidence="1">FP105234-sp</strain>
    </source>
</reference>
<gene>
    <name evidence="1" type="ORF">FA95DRAFT_798403</name>
</gene>
<reference evidence="1" key="1">
    <citation type="submission" date="2021-02" db="EMBL/GenBank/DDBJ databases">
        <authorList>
            <consortium name="DOE Joint Genome Institute"/>
            <person name="Ahrendt S."/>
            <person name="Looney B.P."/>
            <person name="Miyauchi S."/>
            <person name="Morin E."/>
            <person name="Drula E."/>
            <person name="Courty P.E."/>
            <person name="Chicoki N."/>
            <person name="Fauchery L."/>
            <person name="Kohler A."/>
            <person name="Kuo A."/>
            <person name="Labutti K."/>
            <person name="Pangilinan J."/>
            <person name="Lipzen A."/>
            <person name="Riley R."/>
            <person name="Andreopoulos W."/>
            <person name="He G."/>
            <person name="Johnson J."/>
            <person name="Barry K.W."/>
            <person name="Grigoriev I.V."/>
            <person name="Nagy L."/>
            <person name="Hibbett D."/>
            <person name="Henrissat B."/>
            <person name="Matheny P.B."/>
            <person name="Labbe J."/>
            <person name="Martin F."/>
        </authorList>
    </citation>
    <scope>NUCLEOTIDE SEQUENCE</scope>
    <source>
        <strain evidence="1">FP105234-sp</strain>
    </source>
</reference>
<sequence>MSEVPAEWVDARGDTRSPSACEISSEQTTSADLTLLPLGGHRLLLSDTESDFSGYGDAREFSPVASSEASCGPHPPVDPASSYIFALPTEIVGEIFTLLASIDAFRTLRSPWTEDDNSAHLGWVIVTHVCQRWRAIAMGQPALWSTIPAPPVTPWTHAFLERVQDAPIALMLEDRFMRPSESEAAFVDIMGVVTHRLRVASLSGAAALLLAHSIFSRVDTNTHGVRSSLKSLDIRVAYSPSFVFPTAFFTTLQPPLQRFSIMGCRPRWADMDFGGLTELHVEMRPTVQMDSEPTERSHSLAMLDALQRMPELESLTLINCFFGGHPSPVVRLHVRKLVLGGLGDNCAALLEHLDIPASTKLSVSCVDRPRHPQQALLTALAARFGPAHAPAIRTLHITSSLLYVVIRGWTAQHLEHSEAHDTLDTPDVYILLFAHNTAYKTKALKAICDVLHLTALETLYSDFLCDHRDHWGVVHGGFKHCGALRLVKLEADASFLNAPTTPSSIEALACLFPQVRTLVLFIRERRYCEEVDGEHVQKLRVTWRASECRELYIYYQGMRDMSLPAIKDELPGMFSDATNNHG</sequence>